<dbReference type="Gene3D" id="3.30.450.20">
    <property type="entry name" value="PAS domain"/>
    <property type="match status" value="1"/>
</dbReference>
<dbReference type="PROSITE" id="PS50112">
    <property type="entry name" value="PAS"/>
    <property type="match status" value="1"/>
</dbReference>
<dbReference type="SUPFAM" id="SSF55785">
    <property type="entry name" value="PYP-like sensor domain (PAS domain)"/>
    <property type="match status" value="1"/>
</dbReference>
<evidence type="ECO:0000313" key="3">
    <source>
        <dbReference type="EMBL" id="MDY0872673.1"/>
    </source>
</evidence>
<evidence type="ECO:0000259" key="2">
    <source>
        <dbReference type="PROSITE" id="PS50112"/>
    </source>
</evidence>
<keyword evidence="4" id="KW-1185">Reference proteome</keyword>
<gene>
    <name evidence="3" type="ORF">SMD31_12090</name>
</gene>
<dbReference type="InterPro" id="IPR000014">
    <property type="entry name" value="PAS"/>
</dbReference>
<name>A0ABU5E185_9PROT</name>
<feature type="transmembrane region" description="Helical" evidence="1">
    <location>
        <begin position="272"/>
        <end position="293"/>
    </location>
</feature>
<protein>
    <recommendedName>
        <fullName evidence="2">PAS domain-containing protein</fullName>
    </recommendedName>
</protein>
<keyword evidence="1" id="KW-1133">Transmembrane helix</keyword>
<keyword evidence="1" id="KW-0472">Membrane</keyword>
<accession>A0ABU5E185</accession>
<proteinExistence type="predicted"/>
<comment type="caution">
    <text evidence="3">The sequence shown here is derived from an EMBL/GenBank/DDBJ whole genome shotgun (WGS) entry which is preliminary data.</text>
</comment>
<reference evidence="3 4" key="1">
    <citation type="journal article" date="2013" name="Antonie Van Leeuwenhoek">
        <title>Dongia rigui sp. nov., isolated from freshwater of a large wetland in Korea.</title>
        <authorList>
            <person name="Baik K.S."/>
            <person name="Hwang Y.M."/>
            <person name="Choi J.S."/>
            <person name="Kwon J."/>
            <person name="Seong C.N."/>
        </authorList>
    </citation>
    <scope>NUCLEOTIDE SEQUENCE [LARGE SCALE GENOMIC DNA]</scope>
    <source>
        <strain evidence="3 4">04SU4-P</strain>
    </source>
</reference>
<feature type="domain" description="PAS" evidence="2">
    <location>
        <begin position="1"/>
        <end position="65"/>
    </location>
</feature>
<organism evidence="3 4">
    <name type="scientific">Dongia rigui</name>
    <dbReference type="NCBI Taxonomy" id="940149"/>
    <lineage>
        <taxon>Bacteria</taxon>
        <taxon>Pseudomonadati</taxon>
        <taxon>Pseudomonadota</taxon>
        <taxon>Alphaproteobacteria</taxon>
        <taxon>Rhodospirillales</taxon>
        <taxon>Dongiaceae</taxon>
        <taxon>Dongia</taxon>
    </lineage>
</organism>
<sequence>MSLQGTWELSFLVDKDGRILEGRGACSEHLGHSLQSVIGKSVFSFLTHDERPHFRRFMGQINRPSGKRAALVSLQSSVGGIRSYAMEAQAGRSADDNWLMFSRDTGGAEGLDDLDLPVVMVDEDQFLRLVEMAASQAQASLDLTTIEVGGLSDTRRLDGMGHAAIEAFERSVGETLTNSAHEGILSSPARGYYNLLHDPAKGGAAIAQDLTSIASQHGINAAQAGIVHATLSVAPQTSLAGIREALGIMQKRMPGYQGWAKPAGPKMREGQIAAALGICAFLAGVIAIVVWMMKRF</sequence>
<dbReference type="Proteomes" id="UP001271769">
    <property type="component" value="Unassembled WGS sequence"/>
</dbReference>
<evidence type="ECO:0000313" key="4">
    <source>
        <dbReference type="Proteomes" id="UP001271769"/>
    </source>
</evidence>
<dbReference type="EMBL" id="JAXCLX010000002">
    <property type="protein sequence ID" value="MDY0872673.1"/>
    <property type="molecule type" value="Genomic_DNA"/>
</dbReference>
<dbReference type="InterPro" id="IPR035965">
    <property type="entry name" value="PAS-like_dom_sf"/>
</dbReference>
<dbReference type="CDD" id="cd00130">
    <property type="entry name" value="PAS"/>
    <property type="match status" value="1"/>
</dbReference>
<dbReference type="RefSeq" id="WP_320501147.1">
    <property type="nucleotide sequence ID" value="NZ_JAXCLX010000002.1"/>
</dbReference>
<evidence type="ECO:0000256" key="1">
    <source>
        <dbReference type="SAM" id="Phobius"/>
    </source>
</evidence>
<keyword evidence="1" id="KW-0812">Transmembrane</keyword>